<evidence type="ECO:0000313" key="3">
    <source>
        <dbReference type="EMBL" id="MCZ6160553.1"/>
    </source>
</evidence>
<feature type="compositionally biased region" description="Basic and acidic residues" evidence="1">
    <location>
        <begin position="30"/>
        <end position="39"/>
    </location>
</feature>
<dbReference type="Proteomes" id="UP001075225">
    <property type="component" value="Unassembled WGS sequence"/>
</dbReference>
<evidence type="ECO:0000313" key="4">
    <source>
        <dbReference type="Proteomes" id="UP001075225"/>
    </source>
</evidence>
<feature type="transmembrane region" description="Helical" evidence="2">
    <location>
        <begin position="115"/>
        <end position="136"/>
    </location>
</feature>
<keyword evidence="2" id="KW-1133">Transmembrane helix</keyword>
<dbReference type="EMBL" id="JAPXGO010000010">
    <property type="protein sequence ID" value="MCZ6160553.1"/>
    <property type="molecule type" value="Genomic_DNA"/>
</dbReference>
<reference evidence="3" key="1">
    <citation type="submission" date="2022-12" db="EMBL/GenBank/DDBJ databases">
        <title>Species Delineation and Comparative Genomics within the Campylobacter ureolyticus Complex.</title>
        <authorList>
            <person name="Maki J."/>
            <person name="Howard M."/>
            <person name="Connelly S."/>
            <person name="Hardy D.J."/>
            <person name="Cameron A."/>
        </authorList>
    </citation>
    <scope>NUCLEOTIDE SEQUENCE</scope>
    <source>
        <strain evidence="3">URMC_787</strain>
    </source>
</reference>
<organism evidence="3 4">
    <name type="scientific">Campylobacter ureolyticus</name>
    <dbReference type="NCBI Taxonomy" id="827"/>
    <lineage>
        <taxon>Bacteria</taxon>
        <taxon>Pseudomonadati</taxon>
        <taxon>Campylobacterota</taxon>
        <taxon>Epsilonproteobacteria</taxon>
        <taxon>Campylobacterales</taxon>
        <taxon>Campylobacteraceae</taxon>
        <taxon>Campylobacter</taxon>
    </lineage>
</organism>
<keyword evidence="2" id="KW-0472">Membrane</keyword>
<comment type="caution">
    <text evidence="3">The sequence shown here is derived from an EMBL/GenBank/DDBJ whole genome shotgun (WGS) entry which is preliminary data.</text>
</comment>
<evidence type="ECO:0000256" key="2">
    <source>
        <dbReference type="SAM" id="Phobius"/>
    </source>
</evidence>
<feature type="transmembrane region" description="Helical" evidence="2">
    <location>
        <begin position="84"/>
        <end position="103"/>
    </location>
</feature>
<name>A0A9Q4PSR8_9BACT</name>
<accession>A0A9Q4PSR8</accession>
<dbReference type="RefSeq" id="WP_269485135.1">
    <property type="nucleotide sequence ID" value="NZ_JAPXGO010000010.1"/>
</dbReference>
<keyword evidence="2" id="KW-0812">Transmembrane</keyword>
<gene>
    <name evidence="3" type="ORF">O6B32_08680</name>
</gene>
<dbReference type="AlphaFoldDB" id="A0A9Q4PSR8"/>
<protein>
    <submittedName>
        <fullName evidence="3">Uncharacterized protein</fullName>
    </submittedName>
</protein>
<sequence length="300" mass="36353">MSDDKREKLREYLRNNRPKSKINLGNSSNNKEKSNKNLEDNSNLDNSNLNNSQISNNKINSNKRDYDKEPIILKDYTAYMKFHYFLYISFWVAASFLLFLYAASIYEKYDIGLNIFHFLIVFMIFILLDISIFHNLTSTNSVTKIYNNRVEIFENGFLKTKFYINSKDKIEFYTFKSFFRNYFIMFLLMFLLMFFDNKFEALIVLLFVILSIIIGLFYNILITSYIYKKSNKTLKHFFKHYGKFHIDVGWDRYSKFSYYIVEHKGISMFYFNENDYLELKKYFQTVHNKNLDKDIKLFKF</sequence>
<feature type="compositionally biased region" description="Basic and acidic residues" evidence="1">
    <location>
        <begin position="1"/>
        <end position="14"/>
    </location>
</feature>
<feature type="compositionally biased region" description="Low complexity" evidence="1">
    <location>
        <begin position="40"/>
        <end position="60"/>
    </location>
</feature>
<feature type="transmembrane region" description="Helical" evidence="2">
    <location>
        <begin position="178"/>
        <end position="195"/>
    </location>
</feature>
<feature type="transmembrane region" description="Helical" evidence="2">
    <location>
        <begin position="201"/>
        <end position="227"/>
    </location>
</feature>
<feature type="region of interest" description="Disordered" evidence="1">
    <location>
        <begin position="1"/>
        <end position="61"/>
    </location>
</feature>
<proteinExistence type="predicted"/>
<evidence type="ECO:0000256" key="1">
    <source>
        <dbReference type="SAM" id="MobiDB-lite"/>
    </source>
</evidence>